<evidence type="ECO:0000313" key="2">
    <source>
        <dbReference type="Proteomes" id="UP000182375"/>
    </source>
</evidence>
<name>A0A1H4P550_9ACTN</name>
<dbReference type="GeneID" id="95510227"/>
<dbReference type="STRING" id="67331.SAMN04490357_0980"/>
<evidence type="ECO:0000313" key="1">
    <source>
        <dbReference type="EMBL" id="SEC02052.1"/>
    </source>
</evidence>
<dbReference type="AlphaFoldDB" id="A0A1H4P550"/>
<dbReference type="RefSeq" id="WP_074990878.1">
    <property type="nucleotide sequence ID" value="NZ_FNTD01000004.1"/>
</dbReference>
<protein>
    <submittedName>
        <fullName evidence="1">Uncharacterized protein</fullName>
    </submittedName>
</protein>
<dbReference type="EMBL" id="FNTD01000004">
    <property type="protein sequence ID" value="SEC02052.1"/>
    <property type="molecule type" value="Genomic_DNA"/>
</dbReference>
<proteinExistence type="predicted"/>
<gene>
    <name evidence="1" type="ORF">SAMN04490357_0980</name>
</gene>
<dbReference type="Proteomes" id="UP000182375">
    <property type="component" value="Unassembled WGS sequence"/>
</dbReference>
<accession>A0A1H4P550</accession>
<reference evidence="1 2" key="1">
    <citation type="submission" date="2016-10" db="EMBL/GenBank/DDBJ databases">
        <authorList>
            <person name="de Groot N.N."/>
        </authorList>
    </citation>
    <scope>NUCLEOTIDE SEQUENCE [LARGE SCALE GENOMIC DNA]</scope>
    <source>
        <strain evidence="1 2">DSM 40306</strain>
    </source>
</reference>
<sequence length="81" mass="9092">MTSPNRRNEYSSETEYLIGQSMLPADEARASVDRLLADRLRVIADTLETTNPDRCADFSEGVDWTVNRMRTLADNLDGGAR</sequence>
<organism evidence="1 2">
    <name type="scientific">Streptomyces misionensis</name>
    <dbReference type="NCBI Taxonomy" id="67331"/>
    <lineage>
        <taxon>Bacteria</taxon>
        <taxon>Bacillati</taxon>
        <taxon>Actinomycetota</taxon>
        <taxon>Actinomycetes</taxon>
        <taxon>Kitasatosporales</taxon>
        <taxon>Streptomycetaceae</taxon>
        <taxon>Streptomyces</taxon>
    </lineage>
</organism>